<feature type="compositionally biased region" description="Basic and acidic residues" evidence="1">
    <location>
        <begin position="138"/>
        <end position="150"/>
    </location>
</feature>
<name>A0A5J4UM62_9EUKA</name>
<feature type="region of interest" description="Disordered" evidence="1">
    <location>
        <begin position="32"/>
        <end position="55"/>
    </location>
</feature>
<feature type="compositionally biased region" description="Low complexity" evidence="1">
    <location>
        <begin position="155"/>
        <end position="164"/>
    </location>
</feature>
<proteinExistence type="predicted"/>
<evidence type="ECO:0000313" key="3">
    <source>
        <dbReference type="Proteomes" id="UP000324800"/>
    </source>
</evidence>
<protein>
    <submittedName>
        <fullName evidence="2">Uncharacterized protein</fullName>
    </submittedName>
</protein>
<dbReference type="EMBL" id="SNRW01015034">
    <property type="protein sequence ID" value="KAA6370815.1"/>
    <property type="molecule type" value="Genomic_DNA"/>
</dbReference>
<dbReference type="AlphaFoldDB" id="A0A5J4UM62"/>
<feature type="compositionally biased region" description="Polar residues" evidence="1">
    <location>
        <begin position="177"/>
        <end position="206"/>
    </location>
</feature>
<comment type="caution">
    <text evidence="2">The sequence shown here is derived from an EMBL/GenBank/DDBJ whole genome shotgun (WGS) entry which is preliminary data.</text>
</comment>
<sequence length="248" mass="29115">MSKDSKEQQSCPTYPDEALILLYHSLKREFERRADDVSKKKKKKSSRKKASHDPIFEEQNRVLPITWRRDKKYPRKQLLEILNRLHAGESEDNFLAEDEELPFPIVFHRIMHGTAAYYGRLFQELFSEENYPMRVIDRNENKSEENRRNENVIGNKEQPQLQKQNENEQKQPEIKNSNILTETKPQIQSTSDNKQQQLSQTDQQPVASEKSKGELLFGLLNQFLPKDGQPNNKNVLNQQKPTSTIQPI</sequence>
<feature type="region of interest" description="Disordered" evidence="1">
    <location>
        <begin position="138"/>
        <end position="248"/>
    </location>
</feature>
<organism evidence="2 3">
    <name type="scientific">Streblomastix strix</name>
    <dbReference type="NCBI Taxonomy" id="222440"/>
    <lineage>
        <taxon>Eukaryota</taxon>
        <taxon>Metamonada</taxon>
        <taxon>Preaxostyla</taxon>
        <taxon>Oxymonadida</taxon>
        <taxon>Streblomastigidae</taxon>
        <taxon>Streblomastix</taxon>
    </lineage>
</organism>
<dbReference type="Proteomes" id="UP000324800">
    <property type="component" value="Unassembled WGS sequence"/>
</dbReference>
<evidence type="ECO:0000256" key="1">
    <source>
        <dbReference type="SAM" id="MobiDB-lite"/>
    </source>
</evidence>
<accession>A0A5J4UM62</accession>
<reference evidence="2 3" key="1">
    <citation type="submission" date="2019-03" db="EMBL/GenBank/DDBJ databases">
        <title>Single cell metagenomics reveals metabolic interactions within the superorganism composed of flagellate Streblomastix strix and complex community of Bacteroidetes bacteria on its surface.</title>
        <authorList>
            <person name="Treitli S.C."/>
            <person name="Kolisko M."/>
            <person name="Husnik F."/>
            <person name="Keeling P."/>
            <person name="Hampl V."/>
        </authorList>
    </citation>
    <scope>NUCLEOTIDE SEQUENCE [LARGE SCALE GENOMIC DNA]</scope>
    <source>
        <strain evidence="2">ST1C</strain>
    </source>
</reference>
<gene>
    <name evidence="2" type="ORF">EZS28_033657</name>
</gene>
<evidence type="ECO:0000313" key="2">
    <source>
        <dbReference type="EMBL" id="KAA6370815.1"/>
    </source>
</evidence>
<feature type="compositionally biased region" description="Polar residues" evidence="1">
    <location>
        <begin position="229"/>
        <end position="248"/>
    </location>
</feature>
<feature type="compositionally biased region" description="Basic residues" evidence="1">
    <location>
        <begin position="39"/>
        <end position="50"/>
    </location>
</feature>